<evidence type="ECO:0000313" key="2">
    <source>
        <dbReference type="Proteomes" id="UP000054560"/>
    </source>
</evidence>
<feature type="non-terminal residue" evidence="1">
    <location>
        <position position="74"/>
    </location>
</feature>
<keyword evidence="2" id="KW-1185">Reference proteome</keyword>
<dbReference type="EMBL" id="KQ247480">
    <property type="protein sequence ID" value="KNC72160.1"/>
    <property type="molecule type" value="Genomic_DNA"/>
</dbReference>
<name>A0A0L0F614_9EUKA</name>
<accession>A0A0L0F614</accession>
<gene>
    <name evidence="1" type="ORF">SARC_15285</name>
</gene>
<protein>
    <submittedName>
        <fullName evidence="1">Uncharacterized protein</fullName>
    </submittedName>
</protein>
<organism evidence="1 2">
    <name type="scientific">Sphaeroforma arctica JP610</name>
    <dbReference type="NCBI Taxonomy" id="667725"/>
    <lineage>
        <taxon>Eukaryota</taxon>
        <taxon>Ichthyosporea</taxon>
        <taxon>Ichthyophonida</taxon>
        <taxon>Sphaeroforma</taxon>
    </lineage>
</organism>
<evidence type="ECO:0000313" key="1">
    <source>
        <dbReference type="EMBL" id="KNC72160.1"/>
    </source>
</evidence>
<sequence length="74" mass="8183">MMEGQRNLKRIDGWFSNTDIAGQLALAELLMKDDSALVDFLSKASPKDREAYLEIQKRALHNLTGGINPSHGKG</sequence>
<dbReference type="GeneID" id="25915789"/>
<reference evidence="1 2" key="1">
    <citation type="submission" date="2011-02" db="EMBL/GenBank/DDBJ databases">
        <title>The Genome Sequence of Sphaeroforma arctica JP610.</title>
        <authorList>
            <consortium name="The Broad Institute Genome Sequencing Platform"/>
            <person name="Russ C."/>
            <person name="Cuomo C."/>
            <person name="Young S.K."/>
            <person name="Zeng Q."/>
            <person name="Gargeya S."/>
            <person name="Alvarado L."/>
            <person name="Berlin A."/>
            <person name="Chapman S.B."/>
            <person name="Chen Z."/>
            <person name="Freedman E."/>
            <person name="Gellesch M."/>
            <person name="Goldberg J."/>
            <person name="Griggs A."/>
            <person name="Gujja S."/>
            <person name="Heilman E."/>
            <person name="Heiman D."/>
            <person name="Howarth C."/>
            <person name="Mehta T."/>
            <person name="Neiman D."/>
            <person name="Pearson M."/>
            <person name="Roberts A."/>
            <person name="Saif S."/>
            <person name="Shea T."/>
            <person name="Shenoy N."/>
            <person name="Sisk P."/>
            <person name="Stolte C."/>
            <person name="Sykes S."/>
            <person name="White J."/>
            <person name="Yandava C."/>
            <person name="Burger G."/>
            <person name="Gray M.W."/>
            <person name="Holland P.W.H."/>
            <person name="King N."/>
            <person name="Lang F.B.F."/>
            <person name="Roger A.J."/>
            <person name="Ruiz-Trillo I."/>
            <person name="Haas B."/>
            <person name="Nusbaum C."/>
            <person name="Birren B."/>
        </authorList>
    </citation>
    <scope>NUCLEOTIDE SEQUENCE [LARGE SCALE GENOMIC DNA]</scope>
    <source>
        <strain evidence="1 2">JP610</strain>
    </source>
</reference>
<proteinExistence type="predicted"/>
<dbReference type="Proteomes" id="UP000054560">
    <property type="component" value="Unassembled WGS sequence"/>
</dbReference>
<dbReference type="AlphaFoldDB" id="A0A0L0F614"/>
<dbReference type="RefSeq" id="XP_014146062.1">
    <property type="nucleotide sequence ID" value="XM_014290587.1"/>
</dbReference>